<evidence type="ECO:0000313" key="6">
    <source>
        <dbReference type="Proteomes" id="UP000035929"/>
    </source>
</evidence>
<dbReference type="InterPro" id="IPR000014">
    <property type="entry name" value="PAS"/>
</dbReference>
<evidence type="ECO:0000313" key="5">
    <source>
        <dbReference type="EMBL" id="KMO40832.1"/>
    </source>
</evidence>
<reference evidence="5 6" key="1">
    <citation type="submission" date="2015-03" db="EMBL/GenBank/DDBJ databases">
        <title>Genome sequencing of Methylobacterium aquaticum DSM16371 type strain.</title>
        <authorList>
            <person name="Chaudhry V."/>
            <person name="Patil P.B."/>
        </authorList>
    </citation>
    <scope>NUCLEOTIDE SEQUENCE [LARGE SCALE GENOMIC DNA]</scope>
    <source>
        <strain evidence="5 6">DSM 16371</strain>
    </source>
</reference>
<evidence type="ECO:0000256" key="1">
    <source>
        <dbReference type="ARBA" id="ARBA00023224"/>
    </source>
</evidence>
<dbReference type="GO" id="GO:0007165">
    <property type="term" value="P:signal transduction"/>
    <property type="evidence" value="ECO:0007669"/>
    <property type="project" value="UniProtKB-KW"/>
</dbReference>
<dbReference type="InterPro" id="IPR004089">
    <property type="entry name" value="MCPsignal_dom"/>
</dbReference>
<dbReference type="GO" id="GO:0004888">
    <property type="term" value="F:transmembrane signaling receptor activity"/>
    <property type="evidence" value="ECO:0007669"/>
    <property type="project" value="InterPro"/>
</dbReference>
<comment type="caution">
    <text evidence="5">The sequence shown here is derived from an EMBL/GenBank/DDBJ whole genome shotgun (WGS) entry which is preliminary data.</text>
</comment>
<organism evidence="5 6">
    <name type="scientific">Methylobacterium aquaticum</name>
    <dbReference type="NCBI Taxonomy" id="270351"/>
    <lineage>
        <taxon>Bacteria</taxon>
        <taxon>Pseudomonadati</taxon>
        <taxon>Pseudomonadota</taxon>
        <taxon>Alphaproteobacteria</taxon>
        <taxon>Hyphomicrobiales</taxon>
        <taxon>Methylobacteriaceae</taxon>
        <taxon>Methylobacterium</taxon>
    </lineage>
</organism>
<dbReference type="CDD" id="cd00130">
    <property type="entry name" value="PAS"/>
    <property type="match status" value="1"/>
</dbReference>
<dbReference type="Pfam" id="PF00015">
    <property type="entry name" value="MCPsignal"/>
    <property type="match status" value="1"/>
</dbReference>
<dbReference type="RefSeq" id="WP_048462130.1">
    <property type="nucleotide sequence ID" value="NZ_LABX01000014.1"/>
</dbReference>
<comment type="similarity">
    <text evidence="2">Belongs to the methyl-accepting chemotaxis (MCP) protein family.</text>
</comment>
<dbReference type="GO" id="GO:0006935">
    <property type="term" value="P:chemotaxis"/>
    <property type="evidence" value="ECO:0007669"/>
    <property type="project" value="InterPro"/>
</dbReference>
<dbReference type="InterPro" id="IPR004090">
    <property type="entry name" value="Chemotax_Me-accpt_rcpt"/>
</dbReference>
<name>A0A0J6T4U7_9HYPH</name>
<dbReference type="Proteomes" id="UP000035929">
    <property type="component" value="Unassembled WGS sequence"/>
</dbReference>
<dbReference type="EMBL" id="LABX01000014">
    <property type="protein sequence ID" value="KMO40832.1"/>
    <property type="molecule type" value="Genomic_DNA"/>
</dbReference>
<accession>A0A0J6T4U7</accession>
<dbReference type="PANTHER" id="PTHR32089">
    <property type="entry name" value="METHYL-ACCEPTING CHEMOTAXIS PROTEIN MCPB"/>
    <property type="match status" value="1"/>
</dbReference>
<dbReference type="GO" id="GO:0016020">
    <property type="term" value="C:membrane"/>
    <property type="evidence" value="ECO:0007669"/>
    <property type="project" value="InterPro"/>
</dbReference>
<keyword evidence="1 3" id="KW-0807">Transducer</keyword>
<dbReference type="PROSITE" id="PS50111">
    <property type="entry name" value="CHEMOTAXIS_TRANSDUC_2"/>
    <property type="match status" value="1"/>
</dbReference>
<protein>
    <submittedName>
        <fullName evidence="5">Chemotaxis protein</fullName>
    </submittedName>
</protein>
<dbReference type="SMART" id="SM00283">
    <property type="entry name" value="MA"/>
    <property type="match status" value="1"/>
</dbReference>
<dbReference type="PRINTS" id="PR00260">
    <property type="entry name" value="CHEMTRNSDUCR"/>
</dbReference>
<dbReference type="AlphaFoldDB" id="A0A0J6T4U7"/>
<proteinExistence type="inferred from homology"/>
<evidence type="ECO:0000256" key="3">
    <source>
        <dbReference type="PROSITE-ProRule" id="PRU00284"/>
    </source>
</evidence>
<dbReference type="InterPro" id="IPR013655">
    <property type="entry name" value="PAS_fold_3"/>
</dbReference>
<feature type="domain" description="Methyl-accepting transducer" evidence="4">
    <location>
        <begin position="169"/>
        <end position="405"/>
    </location>
</feature>
<dbReference type="Gene3D" id="3.30.450.20">
    <property type="entry name" value="PAS domain"/>
    <property type="match status" value="1"/>
</dbReference>
<dbReference type="PANTHER" id="PTHR32089:SF112">
    <property type="entry name" value="LYSOZYME-LIKE PROTEIN-RELATED"/>
    <property type="match status" value="1"/>
</dbReference>
<dbReference type="Pfam" id="PF08447">
    <property type="entry name" value="PAS_3"/>
    <property type="match status" value="1"/>
</dbReference>
<sequence>MFKRRSSNDELLEILGHHAGVGFWDAILHAGDAMHQKSRWTWSQEFRRLLGFSGEQDFPNTVQSWSDRLHPDDAGRTLDAFAAALRNVADKGSYDVTYRLKTKDGSYRWFRATGGVAHGPDGVPLRACGSLVDVHATVSAEHERNSRISALLDQFGGEAAQMTESLAQAATGMEATARAMASIAERTSLRSAEAASASAQTSANVEAVAAAIEEQASAIQGLSERAEHSSQLAISASDKATRTDAMVQSLSQAADRIGAVVGMISALASQTNLLALNATIEAARAGEAGRGFAVVAAEVKELANQTAKATQEIGAQIAEIRQATGTAVGAIAEIGGAITDLRDTTDAMMQATREQGGTTTEIARNVSGAAAGSRQVSGNISDVRQVAADADRASEEVLAAARDLAARAGQIGDTIRGFLAEVRAA</sequence>
<dbReference type="Gene3D" id="1.10.287.950">
    <property type="entry name" value="Methyl-accepting chemotaxis protein"/>
    <property type="match status" value="1"/>
</dbReference>
<dbReference type="PATRIC" id="fig|270351.6.peg.1234"/>
<dbReference type="SUPFAM" id="SSF55785">
    <property type="entry name" value="PYP-like sensor domain (PAS domain)"/>
    <property type="match status" value="1"/>
</dbReference>
<dbReference type="InterPro" id="IPR035965">
    <property type="entry name" value="PAS-like_dom_sf"/>
</dbReference>
<dbReference type="SUPFAM" id="SSF58104">
    <property type="entry name" value="Methyl-accepting chemotaxis protein (MCP) signaling domain"/>
    <property type="match status" value="1"/>
</dbReference>
<dbReference type="OrthoDB" id="266313at2"/>
<gene>
    <name evidence="5" type="ORF">VP06_01855</name>
</gene>
<evidence type="ECO:0000259" key="4">
    <source>
        <dbReference type="PROSITE" id="PS50111"/>
    </source>
</evidence>
<evidence type="ECO:0000256" key="2">
    <source>
        <dbReference type="ARBA" id="ARBA00029447"/>
    </source>
</evidence>